<sequence length="567" mass="66386">MAVAVESIIDMRELMLGIVASIQYARGRGDCPRTGQGDIARILLSRESLELIDARLGRARTVNREAHKLRLHRMEKLFVSPLCHRRTHVRRDNRRLGRRIRRGFLKENGIRHDRPRDVARPENHPTLRLQIVDARVEKSAPAPLIRNRWCAIGKLALVDARDLHLVSGGFQITVAIEHVARIGDVRRIRRPGKPDREPPRKPRLPREEIFARILFRRPIAIALSQIRQPRDIPRIARLSLLLALGIHGRLPVLRLFDLRHSGQRRVPRRRRVLVKQQHPPLFRERPKLRELRIQRRHLRAQCIRLLHPFLVIRRPHRPFLMTHPLEHRRDRIVVRLRDRIELVIVTTRAAKRETEERARRGAHHVMQFIRALLGGEHRIGTLHRIVRAPHNEPGRRIHSKRIASQLLPHEAIVGHIIIEGANNVVAIRPRVRPRPVHFETVALGEPHHIQPVSRPALAVVRERQQALHELFVSLGIRVGNERLDFFRRRRQPQKIETQPANQRAPIRLRRKGEILFRQFREDESIDRIAHLRFRILDRWNLGSLERQKDQCVFRGSEACASIGQFAP</sequence>
<gene>
    <name evidence="1" type="ORF">CfE428DRAFT_3526</name>
</gene>
<protein>
    <submittedName>
        <fullName evidence="1">Uncharacterized protein</fullName>
    </submittedName>
</protein>
<organism evidence="1 2">
    <name type="scientific">Chthoniobacter flavus Ellin428</name>
    <dbReference type="NCBI Taxonomy" id="497964"/>
    <lineage>
        <taxon>Bacteria</taxon>
        <taxon>Pseudomonadati</taxon>
        <taxon>Verrucomicrobiota</taxon>
        <taxon>Spartobacteria</taxon>
        <taxon>Chthoniobacterales</taxon>
        <taxon>Chthoniobacteraceae</taxon>
        <taxon>Chthoniobacter</taxon>
    </lineage>
</organism>
<dbReference type="AlphaFoldDB" id="B4D3N8"/>
<dbReference type="STRING" id="497964.CfE428DRAFT_3526"/>
<dbReference type="EMBL" id="ABVL01000010">
    <property type="protein sequence ID" value="EDY18868.1"/>
    <property type="molecule type" value="Genomic_DNA"/>
</dbReference>
<dbReference type="InParanoid" id="B4D3N8"/>
<evidence type="ECO:0000313" key="2">
    <source>
        <dbReference type="Proteomes" id="UP000005824"/>
    </source>
</evidence>
<name>B4D3N8_9BACT</name>
<proteinExistence type="predicted"/>
<keyword evidence="2" id="KW-1185">Reference proteome</keyword>
<reference evidence="1 2" key="1">
    <citation type="journal article" date="2011" name="J. Bacteriol.">
        <title>Genome sequence of Chthoniobacter flavus Ellin428, an aerobic heterotrophic soil bacterium.</title>
        <authorList>
            <person name="Kant R."/>
            <person name="van Passel M.W."/>
            <person name="Palva A."/>
            <person name="Lucas S."/>
            <person name="Lapidus A."/>
            <person name="Glavina Del Rio T."/>
            <person name="Dalin E."/>
            <person name="Tice H."/>
            <person name="Bruce D."/>
            <person name="Goodwin L."/>
            <person name="Pitluck S."/>
            <person name="Larimer F.W."/>
            <person name="Land M.L."/>
            <person name="Hauser L."/>
            <person name="Sangwan P."/>
            <person name="de Vos W.M."/>
            <person name="Janssen P.H."/>
            <person name="Smidt H."/>
        </authorList>
    </citation>
    <scope>NUCLEOTIDE SEQUENCE [LARGE SCALE GENOMIC DNA]</scope>
    <source>
        <strain evidence="1 2">Ellin428</strain>
    </source>
</reference>
<dbReference type="Proteomes" id="UP000005824">
    <property type="component" value="Unassembled WGS sequence"/>
</dbReference>
<evidence type="ECO:0000313" key="1">
    <source>
        <dbReference type="EMBL" id="EDY18868.1"/>
    </source>
</evidence>
<accession>B4D3N8</accession>
<comment type="caution">
    <text evidence="1">The sequence shown here is derived from an EMBL/GenBank/DDBJ whole genome shotgun (WGS) entry which is preliminary data.</text>
</comment>